<reference evidence="15 16" key="3">
    <citation type="submission" date="2014-12" db="EMBL/GenBank/DDBJ databases">
        <authorList>
            <person name="Jaenicke S."/>
        </authorList>
    </citation>
    <scope>NUCLEOTIDE SEQUENCE [LARGE SCALE GENOMIC DNA]</scope>
</reference>
<evidence type="ECO:0000313" key="15">
    <source>
        <dbReference type="Proteomes" id="UP000041394"/>
    </source>
</evidence>
<evidence type="ECO:0000256" key="6">
    <source>
        <dbReference type="ARBA" id="ARBA00022989"/>
    </source>
</evidence>
<evidence type="ECO:0000256" key="9">
    <source>
        <dbReference type="SAM" id="Phobius"/>
    </source>
</evidence>
<dbReference type="EMBL" id="CDMN01000043">
    <property type="protein sequence ID" value="CRF44491.1"/>
    <property type="molecule type" value="Genomic_DNA"/>
</dbReference>
<dbReference type="STRING" id="1578720.HAL011_01320"/>
<keyword evidence="4 9" id="KW-0812">Transmembrane</keyword>
<dbReference type="Proteomes" id="UP000045175">
    <property type="component" value="Unassembled WGS sequence"/>
</dbReference>
<evidence type="ECO:0000256" key="5">
    <source>
        <dbReference type="ARBA" id="ARBA00022927"/>
    </source>
</evidence>
<evidence type="ECO:0000313" key="11">
    <source>
        <dbReference type="EMBL" id="CRF40376.1"/>
    </source>
</evidence>
<keyword evidence="7 9" id="KW-0472">Membrane</keyword>
<dbReference type="Proteomes" id="UP000041394">
    <property type="component" value="Unassembled WGS sequence"/>
</dbReference>
<comment type="subcellular location">
    <subcellularLocation>
        <location evidence="1">Cell inner membrane</location>
        <topology evidence="1">Multi-pass membrane protein</topology>
    </subcellularLocation>
    <subcellularLocation>
        <location evidence="8">Membrane</location>
        <topology evidence="8">Multi-pass membrane protein</topology>
    </subcellularLocation>
</comment>
<dbReference type="EMBL" id="CDMH01000043">
    <property type="protein sequence ID" value="CRF42739.1"/>
    <property type="molecule type" value="Genomic_DNA"/>
</dbReference>
<evidence type="ECO:0000259" key="10">
    <source>
        <dbReference type="Pfam" id="PF01618"/>
    </source>
</evidence>
<comment type="similarity">
    <text evidence="8">Belongs to the exbB/tolQ family.</text>
</comment>
<evidence type="ECO:0000256" key="2">
    <source>
        <dbReference type="ARBA" id="ARBA00022448"/>
    </source>
</evidence>
<gene>
    <name evidence="11" type="ORF">HAL011_01320</name>
    <name evidence="12" type="ORF">HAL013_09410</name>
    <name evidence="13" type="ORF">HAL09_10800</name>
</gene>
<dbReference type="PANTHER" id="PTHR30625">
    <property type="entry name" value="PROTEIN TOLQ"/>
    <property type="match status" value="1"/>
</dbReference>
<organism evidence="13 15">
    <name type="scientific">Helicobacter ailurogastricus</name>
    <dbReference type="NCBI Taxonomy" id="1578720"/>
    <lineage>
        <taxon>Bacteria</taxon>
        <taxon>Pseudomonadati</taxon>
        <taxon>Campylobacterota</taxon>
        <taxon>Epsilonproteobacteria</taxon>
        <taxon>Campylobacterales</taxon>
        <taxon>Helicobacteraceae</taxon>
        <taxon>Helicobacter</taxon>
    </lineage>
</organism>
<evidence type="ECO:0000313" key="14">
    <source>
        <dbReference type="Proteomes" id="UP000038622"/>
    </source>
</evidence>
<protein>
    <submittedName>
        <fullName evidence="13">Ferric siderophore transport system, biopolymer transport protein ExbB</fullName>
    </submittedName>
</protein>
<dbReference type="EMBL" id="CDML01000005">
    <property type="protein sequence ID" value="CRF40376.1"/>
    <property type="molecule type" value="Genomic_DNA"/>
</dbReference>
<dbReference type="PANTHER" id="PTHR30625:SF15">
    <property type="entry name" value="BIOPOLYMER TRANSPORT PROTEIN EXBB"/>
    <property type="match status" value="1"/>
</dbReference>
<evidence type="ECO:0000313" key="13">
    <source>
        <dbReference type="EMBL" id="CRF44491.1"/>
    </source>
</evidence>
<name>A0A0K2XEI2_9HELI</name>
<keyword evidence="5 8" id="KW-0653">Protein transport</keyword>
<feature type="transmembrane region" description="Helical" evidence="9">
    <location>
        <begin position="109"/>
        <end position="131"/>
    </location>
</feature>
<dbReference type="GO" id="GO:0055085">
    <property type="term" value="P:transmembrane transport"/>
    <property type="evidence" value="ECO:0007669"/>
    <property type="project" value="InterPro"/>
</dbReference>
<feature type="transmembrane region" description="Helical" evidence="9">
    <location>
        <begin position="66"/>
        <end position="89"/>
    </location>
</feature>
<proteinExistence type="inferred from homology"/>
<evidence type="ECO:0000256" key="4">
    <source>
        <dbReference type="ARBA" id="ARBA00022692"/>
    </source>
</evidence>
<dbReference type="GO" id="GO:0005886">
    <property type="term" value="C:plasma membrane"/>
    <property type="evidence" value="ECO:0007669"/>
    <property type="project" value="UniProtKB-SubCell"/>
</dbReference>
<evidence type="ECO:0000256" key="1">
    <source>
        <dbReference type="ARBA" id="ARBA00004429"/>
    </source>
</evidence>
<evidence type="ECO:0000256" key="7">
    <source>
        <dbReference type="ARBA" id="ARBA00023136"/>
    </source>
</evidence>
<dbReference type="OrthoDB" id="9805133at2"/>
<dbReference type="Pfam" id="PF01618">
    <property type="entry name" value="MotA_ExbB"/>
    <property type="match status" value="1"/>
</dbReference>
<dbReference type="NCBIfam" id="TIGR02805">
    <property type="entry name" value="exbB2"/>
    <property type="match status" value="1"/>
</dbReference>
<accession>A0A0K2XEI2</accession>
<feature type="domain" description="MotA/TolQ/ExbB proton channel" evidence="10">
    <location>
        <begin position="47"/>
        <end position="142"/>
    </location>
</feature>
<feature type="transmembrane region" description="Helical" evidence="9">
    <location>
        <begin position="12"/>
        <end position="34"/>
    </location>
</feature>
<reference evidence="13" key="1">
    <citation type="submission" date="2014-12" db="EMBL/GenBank/DDBJ databases">
        <title>Whole genome sequences of four Staphylococcus schleiferi canine isolates.</title>
        <authorList>
            <person name="Misic A.M."/>
            <person name="Cain C."/>
            <person name="Morris D.O."/>
            <person name="Rankin S."/>
            <person name="Beiting D."/>
        </authorList>
    </citation>
    <scope>NUCLEOTIDE SEQUENCE</scope>
    <source>
        <strain evidence="11">ASB11</strain>
        <strain evidence="12">ASB13</strain>
        <strain evidence="13">ASB9</strain>
    </source>
</reference>
<keyword evidence="14" id="KW-1185">Reference proteome</keyword>
<evidence type="ECO:0000256" key="3">
    <source>
        <dbReference type="ARBA" id="ARBA00022475"/>
    </source>
</evidence>
<evidence type="ECO:0000313" key="16">
    <source>
        <dbReference type="Proteomes" id="UP000045175"/>
    </source>
</evidence>
<keyword evidence="6 9" id="KW-1133">Transmembrane helix</keyword>
<evidence type="ECO:0000313" key="12">
    <source>
        <dbReference type="EMBL" id="CRF42739.1"/>
    </source>
</evidence>
<evidence type="ECO:0000256" key="8">
    <source>
        <dbReference type="RuleBase" id="RU004057"/>
    </source>
</evidence>
<reference evidence="14" key="2">
    <citation type="submission" date="2014-12" db="EMBL/GenBank/DDBJ databases">
        <authorList>
            <person name="Smet A."/>
        </authorList>
    </citation>
    <scope>NUCLEOTIDE SEQUENCE [LARGE SCALE GENOMIC DNA]</scope>
</reference>
<dbReference type="InterPro" id="IPR050790">
    <property type="entry name" value="ExbB/TolQ_transport"/>
</dbReference>
<dbReference type="GO" id="GO:0017038">
    <property type="term" value="P:protein import"/>
    <property type="evidence" value="ECO:0007669"/>
    <property type="project" value="TreeGrafter"/>
</dbReference>
<sequence length="150" mass="16631">MMSSLSMKMIGEYVDFGIFTTLGLMSFVAIWFTIERIIFYSKLDFSLYDDADRLDLDLSKNLTTLYIVYSNAPYVGLLGTVLGVMVTFYDMSTSSTGLDAKAITLGLSLALKATAFGLVVAIPTLVVYNAMLRKSDVLSEKFRLMHKKSA</sequence>
<dbReference type="AlphaFoldDB" id="A0A0K2XEI2"/>
<keyword evidence="3" id="KW-1003">Cell membrane</keyword>
<keyword evidence="2 8" id="KW-0813">Transport</keyword>
<dbReference type="InterPro" id="IPR002898">
    <property type="entry name" value="MotA_ExbB_proton_chnl"/>
</dbReference>
<dbReference type="Proteomes" id="UP000038622">
    <property type="component" value="Unassembled WGS sequence"/>
</dbReference>
<dbReference type="InterPro" id="IPR014172">
    <property type="entry name" value="TonB_ExbB_2"/>
</dbReference>